<dbReference type="Proteomes" id="UP000219439">
    <property type="component" value="Unassembled WGS sequence"/>
</dbReference>
<accession>A0A285NDU9</accession>
<dbReference type="InterPro" id="IPR010499">
    <property type="entry name" value="AraC_E-bd"/>
</dbReference>
<dbReference type="PANTHER" id="PTHR40055">
    <property type="entry name" value="TRANSCRIPTIONAL REGULATOR YGIV-RELATED"/>
    <property type="match status" value="1"/>
</dbReference>
<organism evidence="2 3">
    <name type="scientific">Cohaesibacter gelatinilyticus</name>
    <dbReference type="NCBI Taxonomy" id="372072"/>
    <lineage>
        <taxon>Bacteria</taxon>
        <taxon>Pseudomonadati</taxon>
        <taxon>Pseudomonadota</taxon>
        <taxon>Alphaproteobacteria</taxon>
        <taxon>Hyphomicrobiales</taxon>
        <taxon>Cohaesibacteraceae</taxon>
    </lineage>
</organism>
<dbReference type="RefSeq" id="WP_097151975.1">
    <property type="nucleotide sequence ID" value="NZ_OBEL01000001.1"/>
</dbReference>
<dbReference type="InterPro" id="IPR011256">
    <property type="entry name" value="Reg_factor_effector_dom_sf"/>
</dbReference>
<reference evidence="2 3" key="1">
    <citation type="submission" date="2017-09" db="EMBL/GenBank/DDBJ databases">
        <authorList>
            <person name="Ehlers B."/>
            <person name="Leendertz F.H."/>
        </authorList>
    </citation>
    <scope>NUCLEOTIDE SEQUENCE [LARGE SCALE GENOMIC DNA]</scope>
    <source>
        <strain evidence="2 3">DSM 18289</strain>
    </source>
</reference>
<dbReference type="EMBL" id="OBEL01000001">
    <property type="protein sequence ID" value="SNZ07127.1"/>
    <property type="molecule type" value="Genomic_DNA"/>
</dbReference>
<evidence type="ECO:0000313" key="2">
    <source>
        <dbReference type="EMBL" id="SNZ07127.1"/>
    </source>
</evidence>
<name>A0A285NDU9_9HYPH</name>
<proteinExistence type="predicted"/>
<dbReference type="OrthoDB" id="282744at2"/>
<evidence type="ECO:0000259" key="1">
    <source>
        <dbReference type="SMART" id="SM00871"/>
    </source>
</evidence>
<gene>
    <name evidence="2" type="ORF">SAMN06265368_0671</name>
</gene>
<evidence type="ECO:0000313" key="3">
    <source>
        <dbReference type="Proteomes" id="UP000219439"/>
    </source>
</evidence>
<dbReference type="Pfam" id="PF06445">
    <property type="entry name" value="GyrI-like"/>
    <property type="match status" value="1"/>
</dbReference>
<dbReference type="InterPro" id="IPR029442">
    <property type="entry name" value="GyrI-like"/>
</dbReference>
<dbReference type="AlphaFoldDB" id="A0A285NDU9"/>
<feature type="domain" description="AraC effector-binding" evidence="1">
    <location>
        <begin position="1"/>
        <end position="161"/>
    </location>
</feature>
<dbReference type="Gene3D" id="3.20.80.10">
    <property type="entry name" value="Regulatory factor, effector binding domain"/>
    <property type="match status" value="1"/>
</dbReference>
<dbReference type="InterPro" id="IPR050908">
    <property type="entry name" value="SmbC-like"/>
</dbReference>
<sequence length="165" mass="19106">MDIRIEDLSSRNVIYSLEVGPYAEKAKQAWNNLWDWYFGLPNPPAMKSCIGYGLDSPRIIPADMLRYYACMEMDTDAIEDLQNDLPASMGRLSIPGGRYAIHQMKGPYQDMPQYFMKMHEEWLPSSDKVPDYSRPFLEIYLNNPNEVGIENALTDLCMPIREDRI</sequence>
<keyword evidence="3" id="KW-1185">Reference proteome</keyword>
<dbReference type="PANTHER" id="PTHR40055:SF1">
    <property type="entry name" value="TRANSCRIPTIONAL REGULATOR YGIV-RELATED"/>
    <property type="match status" value="1"/>
</dbReference>
<dbReference type="SUPFAM" id="SSF55136">
    <property type="entry name" value="Probable bacterial effector-binding domain"/>
    <property type="match status" value="1"/>
</dbReference>
<dbReference type="SMART" id="SM00871">
    <property type="entry name" value="AraC_E_bind"/>
    <property type="match status" value="1"/>
</dbReference>
<protein>
    <submittedName>
        <fullName evidence="2">AraC family transcriptional regulator</fullName>
    </submittedName>
</protein>